<dbReference type="SUPFAM" id="SSF81296">
    <property type="entry name" value="E set domains"/>
    <property type="match status" value="5"/>
</dbReference>
<feature type="domain" description="IPT/TIG" evidence="2">
    <location>
        <begin position="121"/>
        <end position="201"/>
    </location>
</feature>
<keyword evidence="1" id="KW-1133">Transmembrane helix</keyword>
<dbReference type="OrthoDB" id="670826at2"/>
<dbReference type="Proteomes" id="UP000248198">
    <property type="component" value="Unassembled WGS sequence"/>
</dbReference>
<feature type="transmembrane region" description="Helical" evidence="1">
    <location>
        <begin position="12"/>
        <end position="28"/>
    </location>
</feature>
<dbReference type="InterPro" id="IPR011042">
    <property type="entry name" value="6-blade_b-propeller_TolB-like"/>
</dbReference>
<organism evidence="3 4">
    <name type="scientific">Pedobacter nutrimenti</name>
    <dbReference type="NCBI Taxonomy" id="1241337"/>
    <lineage>
        <taxon>Bacteria</taxon>
        <taxon>Pseudomonadati</taxon>
        <taxon>Bacteroidota</taxon>
        <taxon>Sphingobacteriia</taxon>
        <taxon>Sphingobacteriales</taxon>
        <taxon>Sphingobacteriaceae</taxon>
        <taxon>Pedobacter</taxon>
    </lineage>
</organism>
<keyword evidence="4" id="KW-1185">Reference proteome</keyword>
<comment type="caution">
    <text evidence="3">The sequence shown here is derived from an EMBL/GenBank/DDBJ whole genome shotgun (WGS) entry which is preliminary data.</text>
</comment>
<evidence type="ECO:0000313" key="3">
    <source>
        <dbReference type="EMBL" id="PYF72637.1"/>
    </source>
</evidence>
<keyword evidence="1" id="KW-0472">Membrane</keyword>
<proteinExistence type="predicted"/>
<sequence length="738" mass="77499">MLHMERIKLYPIRTYTALMLLMLIIAVACRKDKIEPPAIAFKIAGYYPNSGMAGTLITVEGEGFGNDLTNYSASISGVPAEVISATPAYLVLRAPAGGSTGKLEIKYQGQAYTVGQYTYQELSLQKIFPVNGPVGTNIRINGAGFGNTSKPAVVTINGTEAVIVSLTDTLIIATVPDKASSGPVEVKVNGKSSTGPVFKVQVINEILPKTGGKGTKVTLKGSGFEKDLTKNQVTFKGKVAQVLEAAEDHLVVVAPDGVETGIVLLKVNDVITEGPVFTVVPKPVIDVVNPLSGLSGTEMTITGTGFSEITGETKVFINDKELPVSTVTKTAVKLIIPPNIGTGKVNVSVNGQTAEGPVFTDQALGIIRLNPESGAIGTEVTIFGTGFGDKTGDNIVTFNNIPAQVTSASTTQLKVIVPVGAATGPVKIRVNGKEAVSSKPFAIQSVSTLTSGLSANTSSIAVGLNGEIYATDPEKNQIVKVSANGMVTLFAGSSSGQAGNNDGSATSATFNRPIGIAADNSGNLYVVEENKTTIRKITPGGQVSTFSTGLWVIDRPAAITADLNNNTLYVNGTGDNYSMVRFKLNGGGRVDFSFSSPNLAQPKQRIGVDASGAVYYVAYGYPNSNSISTTKDPNLKIGSDDEVDFKDGDYSSARFNEIYSIVVNNKNQLLIADYGNNALRLVDQEKKVVSTIFKAGKGYQDGALSTVKFGELTDIAIAPDGTVYVLDKVNRAIRKVVY</sequence>
<dbReference type="InterPro" id="IPR002909">
    <property type="entry name" value="IPT_dom"/>
</dbReference>
<feature type="domain" description="IPT/TIG" evidence="2">
    <location>
        <begin position="363"/>
        <end position="444"/>
    </location>
</feature>
<feature type="domain" description="IPT/TIG" evidence="2">
    <location>
        <begin position="202"/>
        <end position="280"/>
    </location>
</feature>
<dbReference type="PANTHER" id="PTHR13833:SF71">
    <property type="entry name" value="NHL DOMAIN-CONTAINING PROTEIN"/>
    <property type="match status" value="1"/>
</dbReference>
<dbReference type="AlphaFoldDB" id="A0A318UEU3"/>
<name>A0A318UEU3_9SPHI</name>
<evidence type="ECO:0000256" key="1">
    <source>
        <dbReference type="SAM" id="Phobius"/>
    </source>
</evidence>
<dbReference type="Gene3D" id="2.120.10.30">
    <property type="entry name" value="TolB, C-terminal domain"/>
    <property type="match status" value="2"/>
</dbReference>
<dbReference type="EMBL" id="QKLU01000005">
    <property type="protein sequence ID" value="PYF72637.1"/>
    <property type="molecule type" value="Genomic_DNA"/>
</dbReference>
<keyword evidence="1" id="KW-0812">Transmembrane</keyword>
<evidence type="ECO:0000313" key="4">
    <source>
        <dbReference type="Proteomes" id="UP000248198"/>
    </source>
</evidence>
<feature type="domain" description="IPT/TIG" evidence="2">
    <location>
        <begin position="282"/>
        <end position="360"/>
    </location>
</feature>
<dbReference type="PROSITE" id="PS51257">
    <property type="entry name" value="PROKAR_LIPOPROTEIN"/>
    <property type="match status" value="1"/>
</dbReference>
<dbReference type="Gene3D" id="2.60.40.10">
    <property type="entry name" value="Immunoglobulins"/>
    <property type="match status" value="5"/>
</dbReference>
<dbReference type="PANTHER" id="PTHR13833">
    <property type="match status" value="1"/>
</dbReference>
<dbReference type="SUPFAM" id="SSF101898">
    <property type="entry name" value="NHL repeat"/>
    <property type="match status" value="1"/>
</dbReference>
<dbReference type="CDD" id="cd00603">
    <property type="entry name" value="IPT_PCSR"/>
    <property type="match status" value="3"/>
</dbReference>
<dbReference type="InterPro" id="IPR013783">
    <property type="entry name" value="Ig-like_fold"/>
</dbReference>
<dbReference type="Pfam" id="PF01833">
    <property type="entry name" value="TIG"/>
    <property type="match status" value="5"/>
</dbReference>
<accession>A0A318UEU3</accession>
<protein>
    <submittedName>
        <fullName evidence="3">IPT/TIG domain-containing protein</fullName>
    </submittedName>
</protein>
<dbReference type="SMART" id="SM00429">
    <property type="entry name" value="IPT"/>
    <property type="match status" value="4"/>
</dbReference>
<reference evidence="3 4" key="1">
    <citation type="submission" date="2018-06" db="EMBL/GenBank/DDBJ databases">
        <title>Genomic Encyclopedia of Archaeal and Bacterial Type Strains, Phase II (KMG-II): from individual species to whole genera.</title>
        <authorList>
            <person name="Goeker M."/>
        </authorList>
    </citation>
    <scope>NUCLEOTIDE SEQUENCE [LARGE SCALE GENOMIC DNA]</scope>
    <source>
        <strain evidence="3 4">DSM 27372</strain>
    </source>
</reference>
<evidence type="ECO:0000259" key="2">
    <source>
        <dbReference type="SMART" id="SM00429"/>
    </source>
</evidence>
<dbReference type="InterPro" id="IPR014756">
    <property type="entry name" value="Ig_E-set"/>
</dbReference>
<gene>
    <name evidence="3" type="ORF">B0O44_1052</name>
</gene>